<dbReference type="Gene3D" id="3.30.70.360">
    <property type="match status" value="1"/>
</dbReference>
<dbReference type="STRING" id="7244.A0A0Q9WGS0"/>
<feature type="non-terminal residue" evidence="7">
    <location>
        <position position="1"/>
    </location>
</feature>
<dbReference type="Gene3D" id="3.40.630.10">
    <property type="entry name" value="Zn peptidases"/>
    <property type="match status" value="1"/>
</dbReference>
<dbReference type="InParanoid" id="A0A0Q9WGS0"/>
<dbReference type="Pfam" id="PF01546">
    <property type="entry name" value="Peptidase_M20"/>
    <property type="match status" value="1"/>
</dbReference>
<dbReference type="Gene3D" id="1.10.150.900">
    <property type="match status" value="1"/>
</dbReference>
<protein>
    <recommendedName>
        <fullName evidence="6">Peptidase M20 dimerisation domain-containing protein</fullName>
    </recommendedName>
</protein>
<evidence type="ECO:0000256" key="2">
    <source>
        <dbReference type="ARBA" id="ARBA00022723"/>
    </source>
</evidence>
<feature type="active site" description="Proton acceptor" evidence="4">
    <location>
        <position position="69"/>
    </location>
</feature>
<dbReference type="InterPro" id="IPR010159">
    <property type="entry name" value="N-acyl_aa_amidohydrolase"/>
</dbReference>
<dbReference type="FunFam" id="3.30.70.360:FF:000005">
    <property type="entry name" value="Putative Aminoacylase-1"/>
    <property type="match status" value="1"/>
</dbReference>
<feature type="binding site" evidence="5">
    <location>
        <position position="2"/>
    </location>
    <ligand>
        <name>Zn(2+)</name>
        <dbReference type="ChEBI" id="CHEBI:29105"/>
        <label>1</label>
    </ligand>
</feature>
<gene>
    <name evidence="7" type="primary">Dvir\GJ27004</name>
    <name evidence="7" type="ORF">Dvir_GJ27004</name>
</gene>
<dbReference type="NCBIfam" id="TIGR01880">
    <property type="entry name" value="Ac-peptdase-euk"/>
    <property type="match status" value="1"/>
</dbReference>
<feature type="domain" description="Peptidase M20 dimerisation" evidence="6">
    <location>
        <begin position="118"/>
        <end position="219"/>
    </location>
</feature>
<dbReference type="OrthoDB" id="3064516at2759"/>
<feature type="binding site" evidence="5">
    <location>
        <position position="97"/>
    </location>
    <ligand>
        <name>Zn(2+)</name>
        <dbReference type="ChEBI" id="CHEBI:29105"/>
        <label>1</label>
    </ligand>
</feature>
<dbReference type="PANTHER" id="PTHR45892:SF1">
    <property type="entry name" value="AMINOACYLASE-1"/>
    <property type="match status" value="1"/>
</dbReference>
<organism evidence="7 8">
    <name type="scientific">Drosophila virilis</name>
    <name type="common">Fruit fly</name>
    <dbReference type="NCBI Taxonomy" id="7244"/>
    <lineage>
        <taxon>Eukaryota</taxon>
        <taxon>Metazoa</taxon>
        <taxon>Ecdysozoa</taxon>
        <taxon>Arthropoda</taxon>
        <taxon>Hexapoda</taxon>
        <taxon>Insecta</taxon>
        <taxon>Pterygota</taxon>
        <taxon>Neoptera</taxon>
        <taxon>Endopterygota</taxon>
        <taxon>Diptera</taxon>
        <taxon>Brachycera</taxon>
        <taxon>Muscomorpha</taxon>
        <taxon>Ephydroidea</taxon>
        <taxon>Drosophilidae</taxon>
        <taxon>Drosophila</taxon>
    </lineage>
</organism>
<accession>A0A0Q9WGS0</accession>
<comment type="cofactor">
    <cofactor evidence="5">
        <name>Zn(2+)</name>
        <dbReference type="ChEBI" id="CHEBI:29105"/>
    </cofactor>
    <text evidence="5">Binds 2 Zn(2+) ions per subunit.</text>
</comment>
<evidence type="ECO:0000256" key="5">
    <source>
        <dbReference type="PIRSR" id="PIRSR036696-2"/>
    </source>
</evidence>
<dbReference type="InterPro" id="IPR002933">
    <property type="entry name" value="Peptidase_M20"/>
</dbReference>
<evidence type="ECO:0000313" key="8">
    <source>
        <dbReference type="Proteomes" id="UP000008792"/>
    </source>
</evidence>
<feature type="binding site" evidence="5">
    <location>
        <position position="35"/>
    </location>
    <ligand>
        <name>Zn(2+)</name>
        <dbReference type="ChEBI" id="CHEBI:29105"/>
        <label>2</label>
    </ligand>
</feature>
<evidence type="ECO:0000256" key="4">
    <source>
        <dbReference type="PIRSR" id="PIRSR036696-1"/>
    </source>
</evidence>
<sequence length="320" mass="35575">NHMDVVPVYLEKWTHPPFGADLDDEGRIYARGAQDTKYIGTQYLGAIRALKASGYKPKRNIYVTFVPDEEVGGHLGMREFVNGDYFKNLNVGFSLDEGSANIDDSYHIYYAERTPGIRFKISGSAGHGSLLLPNTASEKLNCIVNKLMGFRATQVKKLQDDADPFIGVVTAVNLTQLSGGVQSNVVPPLLEAVFDMRVAIDVDIVAFEKQILDWCEEAGGGILLDFIRKDEYVPATKVDASNPFWTAFQQALNELNLKFRPRVCPGATDSRFLRTVGVEALGFSPMKNFSIIELTHVLISICMVLRLTRKSFQLLPVYKA</sequence>
<evidence type="ECO:0000259" key="6">
    <source>
        <dbReference type="Pfam" id="PF07687"/>
    </source>
</evidence>
<dbReference type="GO" id="GO:0005737">
    <property type="term" value="C:cytoplasm"/>
    <property type="evidence" value="ECO:0007669"/>
    <property type="project" value="InterPro"/>
</dbReference>
<dbReference type="EMBL" id="CH940650">
    <property type="protein sequence ID" value="KRF83757.1"/>
    <property type="molecule type" value="Genomic_DNA"/>
</dbReference>
<evidence type="ECO:0000313" key="7">
    <source>
        <dbReference type="EMBL" id="KRF83757.1"/>
    </source>
</evidence>
<dbReference type="InterPro" id="IPR052083">
    <property type="entry name" value="Aminoacylase-1_M20A"/>
</dbReference>
<name>A0A0Q9WGS0_DROVI</name>
<evidence type="ECO:0000256" key="1">
    <source>
        <dbReference type="ARBA" id="ARBA00022490"/>
    </source>
</evidence>
<dbReference type="SUPFAM" id="SSF53187">
    <property type="entry name" value="Zn-dependent exopeptidases"/>
    <property type="match status" value="1"/>
</dbReference>
<dbReference type="PIRSF" id="PIRSF036696">
    <property type="entry name" value="ACY-1"/>
    <property type="match status" value="1"/>
</dbReference>
<dbReference type="AlphaFoldDB" id="A0A0Q9WGS0"/>
<dbReference type="Pfam" id="PF07687">
    <property type="entry name" value="M20_dimer"/>
    <property type="match status" value="1"/>
</dbReference>
<dbReference type="SUPFAM" id="SSF55031">
    <property type="entry name" value="Bacterial exopeptidase dimerisation domain"/>
    <property type="match status" value="1"/>
</dbReference>
<feature type="binding site" evidence="5">
    <location>
        <position position="35"/>
    </location>
    <ligand>
        <name>Zn(2+)</name>
        <dbReference type="ChEBI" id="CHEBI:29105"/>
        <label>1</label>
    </ligand>
</feature>
<dbReference type="GO" id="GO:0046872">
    <property type="term" value="F:metal ion binding"/>
    <property type="evidence" value="ECO:0007669"/>
    <property type="project" value="UniProtKB-KW"/>
</dbReference>
<keyword evidence="1" id="KW-0963">Cytoplasm</keyword>
<dbReference type="Proteomes" id="UP000008792">
    <property type="component" value="Unassembled WGS sequence"/>
</dbReference>
<feature type="binding site" evidence="5">
    <location>
        <position position="70"/>
    </location>
    <ligand>
        <name>Zn(2+)</name>
        <dbReference type="ChEBI" id="CHEBI:29105"/>
        <label>2</label>
    </ligand>
</feature>
<keyword evidence="2 5" id="KW-0479">Metal-binding</keyword>
<evidence type="ECO:0000256" key="3">
    <source>
        <dbReference type="ARBA" id="ARBA00022833"/>
    </source>
</evidence>
<dbReference type="InterPro" id="IPR011650">
    <property type="entry name" value="Peptidase_M20_dimer"/>
</dbReference>
<dbReference type="PANTHER" id="PTHR45892">
    <property type="entry name" value="AMINOACYLASE-1"/>
    <property type="match status" value="1"/>
</dbReference>
<dbReference type="InterPro" id="IPR036264">
    <property type="entry name" value="Bact_exopeptidase_dim_dom"/>
</dbReference>
<keyword evidence="3 5" id="KW-0862">Zinc</keyword>
<feature type="active site" evidence="4">
    <location>
        <position position="4"/>
    </location>
</feature>
<keyword evidence="8" id="KW-1185">Reference proteome</keyword>
<reference evidence="7 8" key="1">
    <citation type="journal article" date="2007" name="Nature">
        <title>Evolution of genes and genomes on the Drosophila phylogeny.</title>
        <authorList>
            <consortium name="Drosophila 12 Genomes Consortium"/>
            <person name="Clark A.G."/>
            <person name="Eisen M.B."/>
            <person name="Smith D.R."/>
            <person name="Bergman C.M."/>
            <person name="Oliver B."/>
            <person name="Markow T.A."/>
            <person name="Kaufman T.C."/>
            <person name="Kellis M."/>
            <person name="Gelbart W."/>
            <person name="Iyer V.N."/>
            <person name="Pollard D.A."/>
            <person name="Sackton T.B."/>
            <person name="Larracuente A.M."/>
            <person name="Singh N.D."/>
            <person name="Abad J.P."/>
            <person name="Abt D.N."/>
            <person name="Adryan B."/>
            <person name="Aguade M."/>
            <person name="Akashi H."/>
            <person name="Anderson W.W."/>
            <person name="Aquadro C.F."/>
            <person name="Ardell D.H."/>
            <person name="Arguello R."/>
            <person name="Artieri C.G."/>
            <person name="Barbash D.A."/>
            <person name="Barker D."/>
            <person name="Barsanti P."/>
            <person name="Batterham P."/>
            <person name="Batzoglou S."/>
            <person name="Begun D."/>
            <person name="Bhutkar A."/>
            <person name="Blanco E."/>
            <person name="Bosak S.A."/>
            <person name="Bradley R.K."/>
            <person name="Brand A.D."/>
            <person name="Brent M.R."/>
            <person name="Brooks A.N."/>
            <person name="Brown R.H."/>
            <person name="Butlin R.K."/>
            <person name="Caggese C."/>
            <person name="Calvi B.R."/>
            <person name="Bernardo de Carvalho A."/>
            <person name="Caspi A."/>
            <person name="Castrezana S."/>
            <person name="Celniker S.E."/>
            <person name="Chang J.L."/>
            <person name="Chapple C."/>
            <person name="Chatterji S."/>
            <person name="Chinwalla A."/>
            <person name="Civetta A."/>
            <person name="Clifton S.W."/>
            <person name="Comeron J.M."/>
            <person name="Costello J.C."/>
            <person name="Coyne J.A."/>
            <person name="Daub J."/>
            <person name="David R.G."/>
            <person name="Delcher A.L."/>
            <person name="Delehaunty K."/>
            <person name="Do C.B."/>
            <person name="Ebling H."/>
            <person name="Edwards K."/>
            <person name="Eickbush T."/>
            <person name="Evans J.D."/>
            <person name="Filipski A."/>
            <person name="Findeiss S."/>
            <person name="Freyhult E."/>
            <person name="Fulton L."/>
            <person name="Fulton R."/>
            <person name="Garcia A.C."/>
            <person name="Gardiner A."/>
            <person name="Garfield D.A."/>
            <person name="Garvin B.E."/>
            <person name="Gibson G."/>
            <person name="Gilbert D."/>
            <person name="Gnerre S."/>
            <person name="Godfrey J."/>
            <person name="Good R."/>
            <person name="Gotea V."/>
            <person name="Gravely B."/>
            <person name="Greenberg A.J."/>
            <person name="Griffiths-Jones S."/>
            <person name="Gross S."/>
            <person name="Guigo R."/>
            <person name="Gustafson E.A."/>
            <person name="Haerty W."/>
            <person name="Hahn M.W."/>
            <person name="Halligan D.L."/>
            <person name="Halpern A.L."/>
            <person name="Halter G.M."/>
            <person name="Han M.V."/>
            <person name="Heger A."/>
            <person name="Hillier L."/>
            <person name="Hinrichs A.S."/>
            <person name="Holmes I."/>
            <person name="Hoskins R.A."/>
            <person name="Hubisz M.J."/>
            <person name="Hultmark D."/>
            <person name="Huntley M.A."/>
            <person name="Jaffe D.B."/>
            <person name="Jagadeeshan S."/>
            <person name="Jeck W.R."/>
            <person name="Johnson J."/>
            <person name="Jones C.D."/>
            <person name="Jordan W.C."/>
            <person name="Karpen G.H."/>
            <person name="Kataoka E."/>
            <person name="Keightley P.D."/>
            <person name="Kheradpour P."/>
            <person name="Kirkness E.F."/>
            <person name="Koerich L.B."/>
            <person name="Kristiansen K."/>
            <person name="Kudrna D."/>
            <person name="Kulathinal R.J."/>
            <person name="Kumar S."/>
            <person name="Kwok R."/>
            <person name="Lander E."/>
            <person name="Langley C.H."/>
            <person name="Lapoint R."/>
            <person name="Lazzaro B.P."/>
            <person name="Lee S.J."/>
            <person name="Levesque L."/>
            <person name="Li R."/>
            <person name="Lin C.F."/>
            <person name="Lin M.F."/>
            <person name="Lindblad-Toh K."/>
            <person name="Llopart A."/>
            <person name="Long M."/>
            <person name="Low L."/>
            <person name="Lozovsky E."/>
            <person name="Lu J."/>
            <person name="Luo M."/>
            <person name="Machado C.A."/>
            <person name="Makalowski W."/>
            <person name="Marzo M."/>
            <person name="Matsuda M."/>
            <person name="Matzkin L."/>
            <person name="McAllister B."/>
            <person name="McBride C.S."/>
            <person name="McKernan B."/>
            <person name="McKernan K."/>
            <person name="Mendez-Lago M."/>
            <person name="Minx P."/>
            <person name="Mollenhauer M.U."/>
            <person name="Montooth K."/>
            <person name="Mount S.M."/>
            <person name="Mu X."/>
            <person name="Myers E."/>
            <person name="Negre B."/>
            <person name="Newfeld S."/>
            <person name="Nielsen R."/>
            <person name="Noor M.A."/>
            <person name="O'Grady P."/>
            <person name="Pachter L."/>
            <person name="Papaceit M."/>
            <person name="Parisi M.J."/>
            <person name="Parisi M."/>
            <person name="Parts L."/>
            <person name="Pedersen J.S."/>
            <person name="Pesole G."/>
            <person name="Phillippy A.M."/>
            <person name="Ponting C.P."/>
            <person name="Pop M."/>
            <person name="Porcelli D."/>
            <person name="Powell J.R."/>
            <person name="Prohaska S."/>
            <person name="Pruitt K."/>
            <person name="Puig M."/>
            <person name="Quesneville H."/>
            <person name="Ram K.R."/>
            <person name="Rand D."/>
            <person name="Rasmussen M.D."/>
            <person name="Reed L.K."/>
            <person name="Reenan R."/>
            <person name="Reily A."/>
            <person name="Remington K.A."/>
            <person name="Rieger T.T."/>
            <person name="Ritchie M.G."/>
            <person name="Robin C."/>
            <person name="Rogers Y.H."/>
            <person name="Rohde C."/>
            <person name="Rozas J."/>
            <person name="Rubenfield M.J."/>
            <person name="Ruiz A."/>
            <person name="Russo S."/>
            <person name="Salzberg S.L."/>
            <person name="Sanchez-Gracia A."/>
            <person name="Saranga D.J."/>
            <person name="Sato H."/>
            <person name="Schaeffer S.W."/>
            <person name="Schatz M.C."/>
            <person name="Schlenke T."/>
            <person name="Schwartz R."/>
            <person name="Segarra C."/>
            <person name="Singh R.S."/>
            <person name="Sirot L."/>
            <person name="Sirota M."/>
            <person name="Sisneros N.B."/>
            <person name="Smith C.D."/>
            <person name="Smith T.F."/>
            <person name="Spieth J."/>
            <person name="Stage D.E."/>
            <person name="Stark A."/>
            <person name="Stephan W."/>
            <person name="Strausberg R.L."/>
            <person name="Strempel S."/>
            <person name="Sturgill D."/>
            <person name="Sutton G."/>
            <person name="Sutton G.G."/>
            <person name="Tao W."/>
            <person name="Teichmann S."/>
            <person name="Tobari Y.N."/>
            <person name="Tomimura Y."/>
            <person name="Tsolas J.M."/>
            <person name="Valente V.L."/>
            <person name="Venter E."/>
            <person name="Venter J.C."/>
            <person name="Vicario S."/>
            <person name="Vieira F.G."/>
            <person name="Vilella A.J."/>
            <person name="Villasante A."/>
            <person name="Walenz B."/>
            <person name="Wang J."/>
            <person name="Wasserman M."/>
            <person name="Watts T."/>
            <person name="Wilson D."/>
            <person name="Wilson R.K."/>
            <person name="Wing R.A."/>
            <person name="Wolfner M.F."/>
            <person name="Wong A."/>
            <person name="Wong G.K."/>
            <person name="Wu C.I."/>
            <person name="Wu G."/>
            <person name="Yamamoto D."/>
            <person name="Yang H.P."/>
            <person name="Yang S.P."/>
            <person name="Yorke J.A."/>
            <person name="Yoshida K."/>
            <person name="Zdobnov E."/>
            <person name="Zhang P."/>
            <person name="Zhang Y."/>
            <person name="Zimin A.V."/>
            <person name="Baldwin J."/>
            <person name="Abdouelleil A."/>
            <person name="Abdulkadir J."/>
            <person name="Abebe A."/>
            <person name="Abera B."/>
            <person name="Abreu J."/>
            <person name="Acer S.C."/>
            <person name="Aftuck L."/>
            <person name="Alexander A."/>
            <person name="An P."/>
            <person name="Anderson E."/>
            <person name="Anderson S."/>
            <person name="Arachi H."/>
            <person name="Azer M."/>
            <person name="Bachantsang P."/>
            <person name="Barry A."/>
            <person name="Bayul T."/>
            <person name="Berlin A."/>
            <person name="Bessette D."/>
            <person name="Bloom T."/>
            <person name="Blye J."/>
            <person name="Boguslavskiy L."/>
            <person name="Bonnet C."/>
            <person name="Boukhgalter B."/>
            <person name="Bourzgui I."/>
            <person name="Brown A."/>
            <person name="Cahill P."/>
            <person name="Channer S."/>
            <person name="Cheshatsang Y."/>
            <person name="Chuda L."/>
            <person name="Citroen M."/>
            <person name="Collymore A."/>
            <person name="Cooke P."/>
            <person name="Costello M."/>
            <person name="D'Aco K."/>
            <person name="Daza R."/>
            <person name="De Haan G."/>
            <person name="DeGray S."/>
            <person name="DeMaso C."/>
            <person name="Dhargay N."/>
            <person name="Dooley K."/>
            <person name="Dooley E."/>
            <person name="Doricent M."/>
            <person name="Dorje P."/>
            <person name="Dorjee K."/>
            <person name="Dupes A."/>
            <person name="Elong R."/>
            <person name="Falk J."/>
            <person name="Farina A."/>
            <person name="Faro S."/>
            <person name="Ferguson D."/>
            <person name="Fisher S."/>
            <person name="Foley C.D."/>
            <person name="Franke A."/>
            <person name="Friedrich D."/>
            <person name="Gadbois L."/>
            <person name="Gearin G."/>
            <person name="Gearin C.R."/>
            <person name="Giannoukos G."/>
            <person name="Goode T."/>
            <person name="Graham J."/>
            <person name="Grandbois E."/>
            <person name="Grewal S."/>
            <person name="Gyaltsen K."/>
            <person name="Hafez N."/>
            <person name="Hagos B."/>
            <person name="Hall J."/>
            <person name="Henson C."/>
            <person name="Hollinger A."/>
            <person name="Honan T."/>
            <person name="Huard M.D."/>
            <person name="Hughes L."/>
            <person name="Hurhula B."/>
            <person name="Husby M.E."/>
            <person name="Kamat A."/>
            <person name="Kanga B."/>
            <person name="Kashin S."/>
            <person name="Khazanovich D."/>
            <person name="Kisner P."/>
            <person name="Lance K."/>
            <person name="Lara M."/>
            <person name="Lee W."/>
            <person name="Lennon N."/>
            <person name="Letendre F."/>
            <person name="LeVine R."/>
            <person name="Lipovsky A."/>
            <person name="Liu X."/>
            <person name="Liu J."/>
            <person name="Liu S."/>
            <person name="Lokyitsang T."/>
            <person name="Lokyitsang Y."/>
            <person name="Lubonja R."/>
            <person name="Lui A."/>
            <person name="MacDonald P."/>
            <person name="Magnisalis V."/>
            <person name="Maru K."/>
            <person name="Matthews C."/>
            <person name="McCusker W."/>
            <person name="McDonough S."/>
            <person name="Mehta T."/>
            <person name="Meldrim J."/>
            <person name="Meneus L."/>
            <person name="Mihai O."/>
            <person name="Mihalev A."/>
            <person name="Mihova T."/>
            <person name="Mittelman R."/>
            <person name="Mlenga V."/>
            <person name="Montmayeur A."/>
            <person name="Mulrain L."/>
            <person name="Navidi A."/>
            <person name="Naylor J."/>
            <person name="Negash T."/>
            <person name="Nguyen T."/>
            <person name="Nguyen N."/>
            <person name="Nicol R."/>
            <person name="Norbu C."/>
            <person name="Norbu N."/>
            <person name="Novod N."/>
            <person name="O'Neill B."/>
            <person name="Osman S."/>
            <person name="Markiewicz E."/>
            <person name="Oyono O.L."/>
            <person name="Patti C."/>
            <person name="Phunkhang P."/>
            <person name="Pierre F."/>
            <person name="Priest M."/>
            <person name="Raghuraman S."/>
            <person name="Rege F."/>
            <person name="Reyes R."/>
            <person name="Rise C."/>
            <person name="Rogov P."/>
            <person name="Ross K."/>
            <person name="Ryan E."/>
            <person name="Settipalli S."/>
            <person name="Shea T."/>
            <person name="Sherpa N."/>
            <person name="Shi L."/>
            <person name="Shih D."/>
            <person name="Sparrow T."/>
            <person name="Spaulding J."/>
            <person name="Stalker J."/>
            <person name="Stange-Thomann N."/>
            <person name="Stavropoulos S."/>
            <person name="Stone C."/>
            <person name="Strader C."/>
            <person name="Tesfaye S."/>
            <person name="Thomson T."/>
            <person name="Thoulutsang Y."/>
            <person name="Thoulutsang D."/>
            <person name="Topham K."/>
            <person name="Topping I."/>
            <person name="Tsamla T."/>
            <person name="Vassiliev H."/>
            <person name="Vo A."/>
            <person name="Wangchuk T."/>
            <person name="Wangdi T."/>
            <person name="Weiand M."/>
            <person name="Wilkinson J."/>
            <person name="Wilson A."/>
            <person name="Yadav S."/>
            <person name="Young G."/>
            <person name="Yu Q."/>
            <person name="Zembek L."/>
            <person name="Zhong D."/>
            <person name="Zimmer A."/>
            <person name="Zwirko Z."/>
            <person name="Jaffe D.B."/>
            <person name="Alvarez P."/>
            <person name="Brockman W."/>
            <person name="Butler J."/>
            <person name="Chin C."/>
            <person name="Gnerre S."/>
            <person name="Grabherr M."/>
            <person name="Kleber M."/>
            <person name="Mauceli E."/>
            <person name="MacCallum I."/>
        </authorList>
    </citation>
    <scope>NUCLEOTIDE SEQUENCE [LARGE SCALE GENOMIC DNA]</scope>
    <source>
        <strain evidence="8">Tucson 15010-1051.87</strain>
    </source>
</reference>
<proteinExistence type="predicted"/>
<dbReference type="GO" id="GO:0004046">
    <property type="term" value="F:aminoacylase activity"/>
    <property type="evidence" value="ECO:0007669"/>
    <property type="project" value="InterPro"/>
</dbReference>
<dbReference type="GO" id="GO:0006520">
    <property type="term" value="P:amino acid metabolic process"/>
    <property type="evidence" value="ECO:0007669"/>
    <property type="project" value="InterPro"/>
</dbReference>